<dbReference type="eggNOG" id="COG0697">
    <property type="taxonomic scope" value="Bacteria"/>
</dbReference>
<feature type="transmembrane region" description="Helical" evidence="7">
    <location>
        <begin position="75"/>
        <end position="98"/>
    </location>
</feature>
<evidence type="ECO:0000256" key="1">
    <source>
        <dbReference type="ARBA" id="ARBA00004651"/>
    </source>
</evidence>
<evidence type="ECO:0000256" key="5">
    <source>
        <dbReference type="ARBA" id="ARBA00022989"/>
    </source>
</evidence>
<keyword evidence="4 7" id="KW-0812">Transmembrane</keyword>
<keyword evidence="3" id="KW-1003">Cell membrane</keyword>
<feature type="domain" description="EamA" evidence="8">
    <location>
        <begin position="160"/>
        <end position="294"/>
    </location>
</feature>
<evidence type="ECO:0000259" key="8">
    <source>
        <dbReference type="Pfam" id="PF00892"/>
    </source>
</evidence>
<feature type="transmembrane region" description="Helical" evidence="7">
    <location>
        <begin position="153"/>
        <end position="175"/>
    </location>
</feature>
<keyword evidence="10" id="KW-1185">Reference proteome</keyword>
<keyword evidence="5 7" id="KW-1133">Transmembrane helix</keyword>
<sequence>MNANKERHLHLPVWVYKGMLLLAAAVWGLGTVVLKDTVDALPPLWLIAVRFVLAGIILGAVCYPRMRDHLDRDTLLAGAFLGVFVGVSYGLNTIGLLYTTAAKSTVLTSAYCVMVPFVAWAASKIKPSLFNLVAAALCLSGVGFVSLQGSTEGLFTIGLGESITLLAAVFFALQIAYMAKLGDGRDAMVLTVVQFLVGGGLCAVGGLLFEGPLPLEAFSDPAVVRNLAYLIVVASCLALSLQNVGLAHVSPAPAALFLASESLFGVIFSILFLGEAVSANVIVGFVLITSSIVISETFPYLRSRSADNR</sequence>
<feature type="transmembrane region" description="Helical" evidence="7">
    <location>
        <begin position="254"/>
        <end position="273"/>
    </location>
</feature>
<dbReference type="InterPro" id="IPR000620">
    <property type="entry name" value="EamA_dom"/>
</dbReference>
<dbReference type="EMBL" id="CP001684">
    <property type="protein sequence ID" value="ACV23707.1"/>
    <property type="molecule type" value="Genomic_DNA"/>
</dbReference>
<protein>
    <submittedName>
        <fullName evidence="9">DMT(Drug/metabolite transporter) superfamily permease</fullName>
    </submittedName>
</protein>
<evidence type="ECO:0000313" key="10">
    <source>
        <dbReference type="Proteomes" id="UP000002026"/>
    </source>
</evidence>
<dbReference type="KEGG" id="shi:Shel_27080"/>
<dbReference type="InterPro" id="IPR051258">
    <property type="entry name" value="Diverse_Substrate_Transporter"/>
</dbReference>
<feature type="transmembrane region" description="Helical" evidence="7">
    <location>
        <begin position="12"/>
        <end position="32"/>
    </location>
</feature>
<feature type="transmembrane region" description="Helical" evidence="7">
    <location>
        <begin position="129"/>
        <end position="147"/>
    </location>
</feature>
<reference evidence="9 10" key="1">
    <citation type="journal article" date="2009" name="Stand. Genomic Sci.">
        <title>Complete genome sequence of Slackia heliotrinireducens type strain (RHS 1).</title>
        <authorList>
            <person name="Pukall R."/>
            <person name="Lapidus A."/>
            <person name="Nolan M."/>
            <person name="Copeland A."/>
            <person name="Glavina Del Rio T."/>
            <person name="Lucas S."/>
            <person name="Chen F."/>
            <person name="Tice H."/>
            <person name="Cheng J.F."/>
            <person name="Chertkov O."/>
            <person name="Bruce D."/>
            <person name="Goodwin L."/>
            <person name="Kuske C."/>
            <person name="Brettin T."/>
            <person name="Detter J.C."/>
            <person name="Han C."/>
            <person name="Pitluck S."/>
            <person name="Pati A."/>
            <person name="Mavrommatis K."/>
            <person name="Ivanova N."/>
            <person name="Ovchinnikova G."/>
            <person name="Chen A."/>
            <person name="Palaniappan K."/>
            <person name="Schneider S."/>
            <person name="Rohde M."/>
            <person name="Chain P."/>
            <person name="D'haeseleer P."/>
            <person name="Goker M."/>
            <person name="Bristow J."/>
            <person name="Eisen J.A."/>
            <person name="Markowitz V."/>
            <person name="Kyrpides N.C."/>
            <person name="Klenk H.P."/>
            <person name="Hugenholtz P."/>
        </authorList>
    </citation>
    <scope>NUCLEOTIDE SEQUENCE [LARGE SCALE GENOMIC DNA]</scope>
    <source>
        <strain evidence="10">ATCC 29202 / DSM 20476 / NCTC 11029 / RHS 1</strain>
    </source>
</reference>
<feature type="transmembrane region" description="Helical" evidence="7">
    <location>
        <begin position="227"/>
        <end position="247"/>
    </location>
</feature>
<feature type="transmembrane region" description="Helical" evidence="7">
    <location>
        <begin position="187"/>
        <end position="207"/>
    </location>
</feature>
<evidence type="ECO:0000256" key="4">
    <source>
        <dbReference type="ARBA" id="ARBA00022692"/>
    </source>
</evidence>
<evidence type="ECO:0000256" key="2">
    <source>
        <dbReference type="ARBA" id="ARBA00007362"/>
    </source>
</evidence>
<dbReference type="RefSeq" id="WP_012799804.1">
    <property type="nucleotide sequence ID" value="NC_013165.1"/>
</dbReference>
<feature type="transmembrane region" description="Helical" evidence="7">
    <location>
        <begin position="44"/>
        <end position="63"/>
    </location>
</feature>
<proteinExistence type="inferred from homology"/>
<evidence type="ECO:0000256" key="3">
    <source>
        <dbReference type="ARBA" id="ARBA00022475"/>
    </source>
</evidence>
<dbReference type="SUPFAM" id="SSF103481">
    <property type="entry name" value="Multidrug resistance efflux transporter EmrE"/>
    <property type="match status" value="2"/>
</dbReference>
<evidence type="ECO:0000256" key="6">
    <source>
        <dbReference type="ARBA" id="ARBA00023136"/>
    </source>
</evidence>
<dbReference type="PANTHER" id="PTHR42920:SF5">
    <property type="entry name" value="EAMA DOMAIN-CONTAINING PROTEIN"/>
    <property type="match status" value="1"/>
</dbReference>
<feature type="transmembrane region" description="Helical" evidence="7">
    <location>
        <begin position="279"/>
        <end position="301"/>
    </location>
</feature>
<dbReference type="Proteomes" id="UP000002026">
    <property type="component" value="Chromosome"/>
</dbReference>
<feature type="domain" description="EamA" evidence="8">
    <location>
        <begin position="19"/>
        <end position="146"/>
    </location>
</feature>
<dbReference type="GO" id="GO:0005886">
    <property type="term" value="C:plasma membrane"/>
    <property type="evidence" value="ECO:0007669"/>
    <property type="project" value="UniProtKB-SubCell"/>
</dbReference>
<feature type="transmembrane region" description="Helical" evidence="7">
    <location>
        <begin position="104"/>
        <end position="122"/>
    </location>
</feature>
<organism evidence="9 10">
    <name type="scientific">Slackia heliotrinireducens (strain ATCC 29202 / DSM 20476 / NCTC 11029 / RHS 1)</name>
    <name type="common">Peptococcus heliotrinreducens</name>
    <dbReference type="NCBI Taxonomy" id="471855"/>
    <lineage>
        <taxon>Bacteria</taxon>
        <taxon>Bacillati</taxon>
        <taxon>Actinomycetota</taxon>
        <taxon>Coriobacteriia</taxon>
        <taxon>Eggerthellales</taxon>
        <taxon>Eggerthellaceae</taxon>
        <taxon>Slackia</taxon>
    </lineage>
</organism>
<gene>
    <name evidence="9" type="ordered locus">Shel_27080</name>
</gene>
<name>C7N3I4_SLAHD</name>
<dbReference type="STRING" id="471855.Shel_27080"/>
<dbReference type="Pfam" id="PF00892">
    <property type="entry name" value="EamA"/>
    <property type="match status" value="2"/>
</dbReference>
<dbReference type="AlphaFoldDB" id="C7N3I4"/>
<comment type="subcellular location">
    <subcellularLocation>
        <location evidence="1">Cell membrane</location>
        <topology evidence="1">Multi-pass membrane protein</topology>
    </subcellularLocation>
</comment>
<accession>C7N3I4</accession>
<evidence type="ECO:0000256" key="7">
    <source>
        <dbReference type="SAM" id="Phobius"/>
    </source>
</evidence>
<dbReference type="InterPro" id="IPR037185">
    <property type="entry name" value="EmrE-like"/>
</dbReference>
<dbReference type="HOGENOM" id="CLU_033863_21_3_11"/>
<dbReference type="PANTHER" id="PTHR42920">
    <property type="entry name" value="OS03G0707200 PROTEIN-RELATED"/>
    <property type="match status" value="1"/>
</dbReference>
<evidence type="ECO:0000313" key="9">
    <source>
        <dbReference type="EMBL" id="ACV23707.1"/>
    </source>
</evidence>
<keyword evidence="6 7" id="KW-0472">Membrane</keyword>
<comment type="similarity">
    <text evidence="2">Belongs to the EamA transporter family.</text>
</comment>